<comment type="caution">
    <text evidence="1">The sequence shown here is derived from an EMBL/GenBank/DDBJ whole genome shotgun (WGS) entry which is preliminary data.</text>
</comment>
<organism evidence="1 2">
    <name type="scientific">Planotetraspora silvatica</name>
    <dbReference type="NCBI Taxonomy" id="234614"/>
    <lineage>
        <taxon>Bacteria</taxon>
        <taxon>Bacillati</taxon>
        <taxon>Actinomycetota</taxon>
        <taxon>Actinomycetes</taxon>
        <taxon>Streptosporangiales</taxon>
        <taxon>Streptosporangiaceae</taxon>
        <taxon>Planotetraspora</taxon>
    </lineage>
</organism>
<evidence type="ECO:0000313" key="1">
    <source>
        <dbReference type="EMBL" id="GII44292.1"/>
    </source>
</evidence>
<reference evidence="1" key="1">
    <citation type="submission" date="2021-01" db="EMBL/GenBank/DDBJ databases">
        <title>Whole genome shotgun sequence of Planotetraspora silvatica NBRC 100141.</title>
        <authorList>
            <person name="Komaki H."/>
            <person name="Tamura T."/>
        </authorList>
    </citation>
    <scope>NUCLEOTIDE SEQUENCE</scope>
    <source>
        <strain evidence="1">NBRC 100141</strain>
    </source>
</reference>
<dbReference type="EMBL" id="BOOQ01000003">
    <property type="protein sequence ID" value="GII44292.1"/>
    <property type="molecule type" value="Genomic_DNA"/>
</dbReference>
<accession>A0A8J3UIC9</accession>
<gene>
    <name evidence="1" type="ORF">Psi02_07160</name>
</gene>
<dbReference type="NCBIfam" id="TIGR03941">
    <property type="entry name" value="tRNA_deam_assoc"/>
    <property type="match status" value="1"/>
</dbReference>
<name>A0A8J3UIC9_9ACTN</name>
<evidence type="ECO:0000313" key="2">
    <source>
        <dbReference type="Proteomes" id="UP000644610"/>
    </source>
</evidence>
<keyword evidence="2" id="KW-1185">Reference proteome</keyword>
<dbReference type="RefSeq" id="WP_203971775.1">
    <property type="nucleotide sequence ID" value="NZ_BAAAKY010000004.1"/>
</dbReference>
<dbReference type="AlphaFoldDB" id="A0A8J3UIC9"/>
<proteinExistence type="predicted"/>
<dbReference type="InterPro" id="IPR023869">
    <property type="entry name" value="tRNA_Adeno_NH3ase_assoc_put"/>
</dbReference>
<dbReference type="Proteomes" id="UP000644610">
    <property type="component" value="Unassembled WGS sequence"/>
</dbReference>
<sequence>MPSRPNLFSAAFVKIDGGWSGTEVDLGDVEIADDLTDSVHEALGLNGDELALLYVEIEDEWFAIVRYDGDADPRMFLSDAHAALADPLGEIFAELAGVAMDKDTPDLGVRPAGDFELLADFSLSAEELLELSMEEGALPADVLAVIAERLSFADEFDRLR</sequence>
<protein>
    <recommendedName>
        <fullName evidence="3">tRNA adenosine deaminase-associated protein</fullName>
    </recommendedName>
</protein>
<evidence type="ECO:0008006" key="3">
    <source>
        <dbReference type="Google" id="ProtNLM"/>
    </source>
</evidence>